<evidence type="ECO:0000313" key="1">
    <source>
        <dbReference type="EMBL" id="OBZ70889.1"/>
    </source>
</evidence>
<accession>A0A1C7M3F1</accession>
<name>A0A1C7M3F1_GRIFR</name>
<evidence type="ECO:0000313" key="2">
    <source>
        <dbReference type="Proteomes" id="UP000092993"/>
    </source>
</evidence>
<protein>
    <submittedName>
        <fullName evidence="1">Uncharacterized protein</fullName>
    </submittedName>
</protein>
<dbReference type="AlphaFoldDB" id="A0A1C7M3F1"/>
<sequence>MYLVHEDVVDTLMRSSRISTDSPDDWELSPERLNIERDSQETYAQIAPIFETSSRTHLYRGSQLTHNLVSIEL</sequence>
<proteinExistence type="predicted"/>
<comment type="caution">
    <text evidence="1">The sequence shown here is derived from an EMBL/GenBank/DDBJ whole genome shotgun (WGS) entry which is preliminary data.</text>
</comment>
<organism evidence="1 2">
    <name type="scientific">Grifola frondosa</name>
    <name type="common">Maitake</name>
    <name type="synonym">Polyporus frondosus</name>
    <dbReference type="NCBI Taxonomy" id="5627"/>
    <lineage>
        <taxon>Eukaryota</taxon>
        <taxon>Fungi</taxon>
        <taxon>Dikarya</taxon>
        <taxon>Basidiomycota</taxon>
        <taxon>Agaricomycotina</taxon>
        <taxon>Agaricomycetes</taxon>
        <taxon>Polyporales</taxon>
        <taxon>Grifolaceae</taxon>
        <taxon>Grifola</taxon>
    </lineage>
</organism>
<dbReference type="EMBL" id="LUGG01000013">
    <property type="protein sequence ID" value="OBZ70889.1"/>
    <property type="molecule type" value="Genomic_DNA"/>
</dbReference>
<dbReference type="Proteomes" id="UP000092993">
    <property type="component" value="Unassembled WGS sequence"/>
</dbReference>
<keyword evidence="2" id="KW-1185">Reference proteome</keyword>
<gene>
    <name evidence="1" type="ORF">A0H81_09382</name>
</gene>
<reference evidence="1 2" key="1">
    <citation type="submission" date="2016-03" db="EMBL/GenBank/DDBJ databases">
        <title>Whole genome sequencing of Grifola frondosa 9006-11.</title>
        <authorList>
            <person name="Min B."/>
            <person name="Park H."/>
            <person name="Kim J.-G."/>
            <person name="Cho H."/>
            <person name="Oh Y.-L."/>
            <person name="Kong W.-S."/>
            <person name="Choi I.-G."/>
        </authorList>
    </citation>
    <scope>NUCLEOTIDE SEQUENCE [LARGE SCALE GENOMIC DNA]</scope>
    <source>
        <strain evidence="1 2">9006-11</strain>
    </source>
</reference>